<keyword evidence="4" id="KW-1185">Reference proteome</keyword>
<dbReference type="EMBL" id="ACLK02000002">
    <property type="protein sequence ID" value="EFY08998.1"/>
    <property type="molecule type" value="Genomic_DNA"/>
</dbReference>
<dbReference type="GO" id="GO:0003677">
    <property type="term" value="F:DNA binding"/>
    <property type="evidence" value="ECO:0007669"/>
    <property type="project" value="InterPro"/>
</dbReference>
<feature type="domain" description="Restriction endonuclease type IV Mrr" evidence="2">
    <location>
        <begin position="422"/>
        <end position="538"/>
    </location>
</feature>
<dbReference type="Pfam" id="PF04471">
    <property type="entry name" value="Mrr_cat"/>
    <property type="match status" value="1"/>
</dbReference>
<dbReference type="PANTHER" id="PTHR30015">
    <property type="entry name" value="MRR RESTRICTION SYSTEM PROTEIN"/>
    <property type="match status" value="1"/>
</dbReference>
<keyword evidence="3" id="KW-0378">Hydrolase</keyword>
<dbReference type="SUPFAM" id="SSF52980">
    <property type="entry name" value="Restriction endonuclease-like"/>
    <property type="match status" value="1"/>
</dbReference>
<evidence type="ECO:0000313" key="4">
    <source>
        <dbReference type="Proteomes" id="UP000003028"/>
    </source>
</evidence>
<accession>E7FVS8</accession>
<keyword evidence="3" id="KW-0540">Nuclease</keyword>
<feature type="region of interest" description="Disordered" evidence="1">
    <location>
        <begin position="116"/>
        <end position="135"/>
    </location>
</feature>
<protein>
    <submittedName>
        <fullName evidence="3">Restriction endonuclease</fullName>
    </submittedName>
</protein>
<dbReference type="Gene3D" id="3.40.1350.10">
    <property type="match status" value="1"/>
</dbReference>
<reference evidence="3" key="1">
    <citation type="submission" date="2011-01" db="EMBL/GenBank/DDBJ databases">
        <authorList>
            <person name="Muzny D."/>
            <person name="Qin X."/>
            <person name="Buhay C."/>
            <person name="Dugan-Rocha S."/>
            <person name="Ding Y."/>
            <person name="Chen G."/>
            <person name="Hawes A."/>
            <person name="Holder M."/>
            <person name="Jhangiani S."/>
            <person name="Johnson A."/>
            <person name="Khan Z."/>
            <person name="Li Z."/>
            <person name="Liu W."/>
            <person name="Liu X."/>
            <person name="Perez L."/>
            <person name="Shen H."/>
            <person name="Wang Q."/>
            <person name="Watt J."/>
            <person name="Xi L."/>
            <person name="Xin Y."/>
            <person name="Zhou J."/>
            <person name="Deng J."/>
            <person name="Jiang H."/>
            <person name="Liu Y."/>
            <person name="Qu J."/>
            <person name="Song X.-Z."/>
            <person name="Zhang L."/>
            <person name="Villasana D."/>
            <person name="Johnson A."/>
            <person name="Liu J."/>
            <person name="Liyanage D."/>
            <person name="Lorensuhewa L."/>
            <person name="Robinson T."/>
            <person name="Song A."/>
            <person name="Song B.-B."/>
            <person name="Dinh H."/>
            <person name="Thornton R."/>
            <person name="Coyle M."/>
            <person name="Francisco L."/>
            <person name="Jackson L."/>
            <person name="Javaid M."/>
            <person name="Korchina V."/>
            <person name="Kovar C."/>
            <person name="Mata R."/>
            <person name="Mathew T."/>
            <person name="Ngo R."/>
            <person name="Nguyen L."/>
            <person name="Nguyen N."/>
            <person name="Okwuonu G."/>
            <person name="Ongeri F."/>
            <person name="Pham C."/>
            <person name="Simmons D."/>
            <person name="Wilczek-Boney K."/>
            <person name="Hale W."/>
            <person name="Jakkamsetti A."/>
            <person name="Pham P."/>
            <person name="Ruth R."/>
            <person name="San Lucas F."/>
            <person name="Warren J."/>
            <person name="Zhang J."/>
            <person name="Zhao Z."/>
            <person name="Zhou C."/>
            <person name="Zhu D."/>
            <person name="Lee S."/>
            <person name="Bess C."/>
            <person name="Blankenburg K."/>
            <person name="Forbes L."/>
            <person name="Fu Q."/>
            <person name="Gubbala S."/>
            <person name="Hirani K."/>
            <person name="Jayaseelan J.C."/>
            <person name="Lara F."/>
            <person name="Munidasa M."/>
            <person name="Palculict T."/>
            <person name="Patil S."/>
            <person name="Pu L.-L."/>
            <person name="Saada N."/>
            <person name="Tang L."/>
            <person name="Weissenberger G."/>
            <person name="Zhu Y."/>
            <person name="Hemphill L."/>
            <person name="Shang Y."/>
            <person name="Youmans B."/>
            <person name="Ayvaz T."/>
            <person name="Ross M."/>
            <person name="Santibanez J."/>
            <person name="Aqrawi P."/>
            <person name="Gross S."/>
            <person name="Joshi V."/>
            <person name="Fowler G."/>
            <person name="Nazareth L."/>
            <person name="Reid J."/>
            <person name="Worley K."/>
            <person name="Petrosino J."/>
            <person name="Highlander S."/>
            <person name="Gibbs R."/>
        </authorList>
    </citation>
    <scope>NUCLEOTIDE SEQUENCE [LARGE SCALE GENOMIC DNA]</scope>
    <source>
        <strain evidence="3">ATCC 19414</strain>
    </source>
</reference>
<proteinExistence type="predicted"/>
<evidence type="ECO:0000256" key="1">
    <source>
        <dbReference type="SAM" id="MobiDB-lite"/>
    </source>
</evidence>
<dbReference type="InterPro" id="IPR011856">
    <property type="entry name" value="tRNA_endonuc-like_dom_sf"/>
</dbReference>
<name>E7FVS8_ERYRH</name>
<dbReference type="InterPro" id="IPR011335">
    <property type="entry name" value="Restrct_endonuc-II-like"/>
</dbReference>
<comment type="caution">
    <text evidence="3">The sequence shown here is derived from an EMBL/GenBank/DDBJ whole genome shotgun (WGS) entry which is preliminary data.</text>
</comment>
<evidence type="ECO:0000313" key="3">
    <source>
        <dbReference type="EMBL" id="EFY08998.1"/>
    </source>
</evidence>
<dbReference type="OrthoDB" id="9797274at2"/>
<dbReference type="InterPro" id="IPR007560">
    <property type="entry name" value="Restrct_endonuc_IV_Mrr"/>
</dbReference>
<sequence length="557" mass="65220">MRGKHMTKYYYRQTVTHEGLNKHRIIKAPNRRELKNRVALLENQWDEEWRRKQEVASRRLMNEQVREEHAYNQEEAIALTYEAEEKQKMLESILENDFLFGGFDWDTLKNFENFDVQKPVKPQKPEPEPKPERSDFKYNKKLGFIKLLSKDNRERNQNENLELFNADVEKWSQFVENEEQRYQSKVALYEGLVEKWKHDKLNYDNERELENKNIDLLREKFSEGNQESIEVYFQSIIDELIFPVEYSRDSFVEYNVEGNYLIVDLKLPTIEDLPTIKEVKYIKSRKEFKEVAFSKTYIDKLYEKVIYSLVLVVFKKIFISDNRYNYVESVIINGFIETVDLSTGLNHSPFILSTEVKKSDFEIINLANIDPKEWFRKNKGISATKLTTLTPVAPIARINREDDRFVDGYEIINTMDDDTNLASLDWMDFENLIRELFEKEFNSNGGEVKITQASRDGGVDAVAFDPDPLKGGKIIIQAKRYTNVVGVSAVRDLYGTLLNEGANKGILVTTSNYGADSYGFAKDKPITLINGSELLYMLQKHGHKVKIDLEEARKLMK</sequence>
<dbReference type="AlphaFoldDB" id="E7FVS8"/>
<dbReference type="GO" id="GO:0015666">
    <property type="term" value="F:restriction endodeoxyribonuclease activity"/>
    <property type="evidence" value="ECO:0007669"/>
    <property type="project" value="TreeGrafter"/>
</dbReference>
<dbReference type="PANTHER" id="PTHR30015:SF7">
    <property type="entry name" value="TYPE IV METHYL-DIRECTED RESTRICTION ENZYME ECOKMRR"/>
    <property type="match status" value="1"/>
</dbReference>
<keyword evidence="3" id="KW-0255">Endonuclease</keyword>
<dbReference type="GO" id="GO:0009307">
    <property type="term" value="P:DNA restriction-modification system"/>
    <property type="evidence" value="ECO:0007669"/>
    <property type="project" value="InterPro"/>
</dbReference>
<organism evidence="3 4">
    <name type="scientific">Erysipelothrix rhusiopathiae ATCC 19414</name>
    <dbReference type="NCBI Taxonomy" id="525280"/>
    <lineage>
        <taxon>Bacteria</taxon>
        <taxon>Bacillati</taxon>
        <taxon>Bacillota</taxon>
        <taxon>Erysipelotrichia</taxon>
        <taxon>Erysipelotrichales</taxon>
        <taxon>Erysipelotrichaceae</taxon>
        <taxon>Erysipelothrix</taxon>
    </lineage>
</organism>
<evidence type="ECO:0000259" key="2">
    <source>
        <dbReference type="Pfam" id="PF04471"/>
    </source>
</evidence>
<gene>
    <name evidence="3" type="ORF">HMPREF0357_11105</name>
</gene>
<feature type="compositionally biased region" description="Basic and acidic residues" evidence="1">
    <location>
        <begin position="123"/>
        <end position="135"/>
    </location>
</feature>
<dbReference type="InterPro" id="IPR052906">
    <property type="entry name" value="Type_IV_Methyl-Rstrct_Enzyme"/>
</dbReference>
<dbReference type="Proteomes" id="UP000003028">
    <property type="component" value="Unassembled WGS sequence"/>
</dbReference>